<accession>A0A0W0FAS3</accession>
<dbReference type="eggNOG" id="KOG1642">
    <property type="taxonomic scope" value="Eukaryota"/>
</dbReference>
<evidence type="ECO:0000259" key="6">
    <source>
        <dbReference type="Pfam" id="PF25488"/>
    </source>
</evidence>
<dbReference type="Pfam" id="PF00445">
    <property type="entry name" value="Ribonuclease_T2"/>
    <property type="match status" value="1"/>
</dbReference>
<dbReference type="InterPro" id="IPR018188">
    <property type="entry name" value="RNase_T2_His_AS_1"/>
</dbReference>
<name>A0A0W0FAS3_MONRR</name>
<dbReference type="PANTHER" id="PTHR11240">
    <property type="entry name" value="RIBONUCLEASE T2"/>
    <property type="match status" value="1"/>
</dbReference>
<feature type="domain" description="RNase T2-like C-terminal" evidence="6">
    <location>
        <begin position="261"/>
        <end position="374"/>
    </location>
</feature>
<dbReference type="GO" id="GO:0005576">
    <property type="term" value="C:extracellular region"/>
    <property type="evidence" value="ECO:0007669"/>
    <property type="project" value="TreeGrafter"/>
</dbReference>
<comment type="similarity">
    <text evidence="1 3">Belongs to the RNase T2 family.</text>
</comment>
<dbReference type="Proteomes" id="UP000054988">
    <property type="component" value="Unassembled WGS sequence"/>
</dbReference>
<evidence type="ECO:0000256" key="5">
    <source>
        <dbReference type="SAM" id="SignalP"/>
    </source>
</evidence>
<sequence>MLLALVTTALIGTILASSEPLTPFASLDVLGRDVALDSGCSVSGSTSCHNTSVVSNLCCFEAPGGLLMQTQIIFKVLGYQPPPGPNVSWTVHGLWPNNCDDTFEQFCDPSRAYTNLTSMMLSQGASSTLEFMQEFWVSLDGDDESFWEHEWGKHGTYMSTLEPSCLPSGSAIGAEAVIYFQTAVKLFKGFTPALSCRGSTLEGISWYYNLKGSVIDGTFVQISAPKTGSCPSSGIKYPPKSSGSGPSTSGSTPTTNPGGLPAKAHLQATRTNGSTLGGLLSLGTWSTQTLAMSTMTGTTNSFTMTSSKGSCGMNGESFACGNGITITTFSAVSSGGNLLLATGGSTAFSSDGVPSGTTAFQVFAGSGHSQGYTLSIVAV</sequence>
<dbReference type="Gene3D" id="3.90.730.10">
    <property type="entry name" value="Ribonuclease T2-like"/>
    <property type="match status" value="2"/>
</dbReference>
<evidence type="ECO:0000256" key="2">
    <source>
        <dbReference type="ARBA" id="ARBA00071169"/>
    </source>
</evidence>
<dbReference type="GO" id="GO:0006401">
    <property type="term" value="P:RNA catabolic process"/>
    <property type="evidence" value="ECO:0007669"/>
    <property type="project" value="TreeGrafter"/>
</dbReference>
<dbReference type="EMBL" id="LATX01002176">
    <property type="protein sequence ID" value="KTB33451.1"/>
    <property type="molecule type" value="Genomic_DNA"/>
</dbReference>
<dbReference type="GO" id="GO:0033897">
    <property type="term" value="F:ribonuclease T2 activity"/>
    <property type="evidence" value="ECO:0007669"/>
    <property type="project" value="InterPro"/>
</dbReference>
<dbReference type="PANTHER" id="PTHR11240:SF22">
    <property type="entry name" value="RIBONUCLEASE T2"/>
    <property type="match status" value="1"/>
</dbReference>
<dbReference type="SUPFAM" id="SSF55895">
    <property type="entry name" value="Ribonuclease Rh-like"/>
    <property type="match status" value="1"/>
</dbReference>
<evidence type="ECO:0000313" key="7">
    <source>
        <dbReference type="EMBL" id="KTB33451.1"/>
    </source>
</evidence>
<protein>
    <recommendedName>
        <fullName evidence="2">Ribonuclease T2-like</fullName>
    </recommendedName>
</protein>
<comment type="caution">
    <text evidence="7">The sequence shown here is derived from an EMBL/GenBank/DDBJ whole genome shotgun (WGS) entry which is preliminary data.</text>
</comment>
<dbReference type="InterPro" id="IPR001568">
    <property type="entry name" value="RNase_T2-like"/>
</dbReference>
<dbReference type="GO" id="GO:0003723">
    <property type="term" value="F:RNA binding"/>
    <property type="evidence" value="ECO:0007669"/>
    <property type="project" value="InterPro"/>
</dbReference>
<gene>
    <name evidence="7" type="ORF">WG66_14069</name>
</gene>
<feature type="chain" id="PRO_5006901534" description="Ribonuclease T2-like" evidence="5">
    <location>
        <begin position="17"/>
        <end position="379"/>
    </location>
</feature>
<proteinExistence type="inferred from homology"/>
<feature type="signal peptide" evidence="5">
    <location>
        <begin position="1"/>
        <end position="16"/>
    </location>
</feature>
<evidence type="ECO:0000256" key="4">
    <source>
        <dbReference type="SAM" id="MobiDB-lite"/>
    </source>
</evidence>
<dbReference type="InterPro" id="IPR036430">
    <property type="entry name" value="RNase_T2-like_sf"/>
</dbReference>
<feature type="region of interest" description="Disordered" evidence="4">
    <location>
        <begin position="227"/>
        <end position="263"/>
    </location>
</feature>
<dbReference type="PROSITE" id="PS00530">
    <property type="entry name" value="RNASE_T2_1"/>
    <property type="match status" value="1"/>
</dbReference>
<feature type="compositionally biased region" description="Low complexity" evidence="4">
    <location>
        <begin position="231"/>
        <end position="259"/>
    </location>
</feature>
<organism evidence="7 8">
    <name type="scientific">Moniliophthora roreri</name>
    <name type="common">Frosty pod rot fungus</name>
    <name type="synonym">Monilia roreri</name>
    <dbReference type="NCBI Taxonomy" id="221103"/>
    <lineage>
        <taxon>Eukaryota</taxon>
        <taxon>Fungi</taxon>
        <taxon>Dikarya</taxon>
        <taxon>Basidiomycota</taxon>
        <taxon>Agaricomycotina</taxon>
        <taxon>Agaricomycetes</taxon>
        <taxon>Agaricomycetidae</taxon>
        <taxon>Agaricales</taxon>
        <taxon>Marasmiineae</taxon>
        <taxon>Marasmiaceae</taxon>
        <taxon>Moniliophthora</taxon>
    </lineage>
</organism>
<dbReference type="InterPro" id="IPR057328">
    <property type="entry name" value="RNaseT2L_C"/>
</dbReference>
<evidence type="ECO:0000256" key="1">
    <source>
        <dbReference type="ARBA" id="ARBA00007469"/>
    </source>
</evidence>
<dbReference type="AlphaFoldDB" id="A0A0W0FAS3"/>
<dbReference type="Pfam" id="PF25488">
    <property type="entry name" value="RNaseT2L_C"/>
    <property type="match status" value="1"/>
</dbReference>
<reference evidence="7 8" key="1">
    <citation type="submission" date="2015-12" db="EMBL/GenBank/DDBJ databases">
        <title>Draft genome sequence of Moniliophthora roreri, the causal agent of frosty pod rot of cacao.</title>
        <authorList>
            <person name="Aime M.C."/>
            <person name="Diaz-Valderrama J.R."/>
            <person name="Kijpornyongpan T."/>
            <person name="Phillips-Mora W."/>
        </authorList>
    </citation>
    <scope>NUCLEOTIDE SEQUENCE [LARGE SCALE GENOMIC DNA]</scope>
    <source>
        <strain evidence="7 8">MCA 2952</strain>
    </source>
</reference>
<evidence type="ECO:0000256" key="3">
    <source>
        <dbReference type="RuleBase" id="RU004328"/>
    </source>
</evidence>
<keyword evidence="5" id="KW-0732">Signal</keyword>
<evidence type="ECO:0000313" key="8">
    <source>
        <dbReference type="Proteomes" id="UP000054988"/>
    </source>
</evidence>